<comment type="subcellular location">
    <subcellularLocation>
        <location evidence="1">Cytoplasm</location>
    </subcellularLocation>
</comment>
<evidence type="ECO:0000313" key="8">
    <source>
        <dbReference type="EMBL" id="CAB4547396.1"/>
    </source>
</evidence>
<dbReference type="EMBL" id="CAEZST010000011">
    <property type="protein sequence ID" value="CAB4547396.1"/>
    <property type="molecule type" value="Genomic_DNA"/>
</dbReference>
<dbReference type="HAMAP" id="MF_01114">
    <property type="entry name" value="RecX"/>
    <property type="match status" value="1"/>
</dbReference>
<evidence type="ECO:0000256" key="1">
    <source>
        <dbReference type="ARBA" id="ARBA00004496"/>
    </source>
</evidence>
<proteinExistence type="inferred from homology"/>
<dbReference type="PANTHER" id="PTHR33602:SF1">
    <property type="entry name" value="REGULATORY PROTEIN RECX FAMILY PROTEIN"/>
    <property type="match status" value="1"/>
</dbReference>
<feature type="domain" description="RecX third three-helical" evidence="6">
    <location>
        <begin position="104"/>
        <end position="150"/>
    </location>
</feature>
<dbReference type="Pfam" id="PF21982">
    <property type="entry name" value="RecX_HTH1"/>
    <property type="match status" value="1"/>
</dbReference>
<evidence type="ECO:0000256" key="4">
    <source>
        <dbReference type="ARBA" id="ARBA00022490"/>
    </source>
</evidence>
<evidence type="ECO:0000256" key="2">
    <source>
        <dbReference type="ARBA" id="ARBA00009695"/>
    </source>
</evidence>
<gene>
    <name evidence="8" type="ORF">UFOPK1503_00763</name>
</gene>
<dbReference type="GO" id="GO:0005737">
    <property type="term" value="C:cytoplasm"/>
    <property type="evidence" value="ECO:0007669"/>
    <property type="project" value="UniProtKB-SubCell"/>
</dbReference>
<reference evidence="8" key="1">
    <citation type="submission" date="2020-05" db="EMBL/GenBank/DDBJ databases">
        <authorList>
            <person name="Chiriac C."/>
            <person name="Salcher M."/>
            <person name="Ghai R."/>
            <person name="Kavagutti S V."/>
        </authorList>
    </citation>
    <scope>NUCLEOTIDE SEQUENCE</scope>
</reference>
<dbReference type="InterPro" id="IPR053925">
    <property type="entry name" value="RecX_HTH_3rd"/>
</dbReference>
<protein>
    <recommendedName>
        <fullName evidence="3">Regulatory protein RecX</fullName>
    </recommendedName>
</protein>
<dbReference type="AlphaFoldDB" id="A0A6J6C810"/>
<evidence type="ECO:0000259" key="7">
    <source>
        <dbReference type="Pfam" id="PF21982"/>
    </source>
</evidence>
<keyword evidence="4" id="KW-0963">Cytoplasm</keyword>
<evidence type="ECO:0000256" key="3">
    <source>
        <dbReference type="ARBA" id="ARBA00018111"/>
    </source>
</evidence>
<dbReference type="GO" id="GO:0006282">
    <property type="term" value="P:regulation of DNA repair"/>
    <property type="evidence" value="ECO:0007669"/>
    <property type="project" value="InterPro"/>
</dbReference>
<dbReference type="InterPro" id="IPR003783">
    <property type="entry name" value="Regulatory_RecX"/>
</dbReference>
<name>A0A6J6C810_9ZZZZ</name>
<feature type="domain" description="RecX first three-helical" evidence="7">
    <location>
        <begin position="11"/>
        <end position="47"/>
    </location>
</feature>
<dbReference type="Gene3D" id="1.10.10.10">
    <property type="entry name" value="Winged helix-like DNA-binding domain superfamily/Winged helix DNA-binding domain"/>
    <property type="match status" value="3"/>
</dbReference>
<dbReference type="Pfam" id="PF21981">
    <property type="entry name" value="RecX_HTH3"/>
    <property type="match status" value="1"/>
</dbReference>
<sequence length="157" mass="17539">MPSEEKLEKRAKNILLHQLTRSAKTERQLREVLQKREIPQELIDWAIGDFLAAGLIDDESYAKGFLAARLAKGKAVKLVARELRQKGVADSIIEEVCSAVSAQEQQDLADELARRRIVRMAALAPDVRYRRLSGFLMRRGFPSAVVSAAVRAAEKQG</sequence>
<comment type="similarity">
    <text evidence="2">Belongs to the RecX family.</text>
</comment>
<organism evidence="8">
    <name type="scientific">freshwater metagenome</name>
    <dbReference type="NCBI Taxonomy" id="449393"/>
    <lineage>
        <taxon>unclassified sequences</taxon>
        <taxon>metagenomes</taxon>
        <taxon>ecological metagenomes</taxon>
    </lineage>
</organism>
<dbReference type="Pfam" id="PF02631">
    <property type="entry name" value="RecX_HTH2"/>
    <property type="match status" value="1"/>
</dbReference>
<dbReference type="PANTHER" id="PTHR33602">
    <property type="entry name" value="REGULATORY PROTEIN RECX FAMILY PROTEIN"/>
    <property type="match status" value="1"/>
</dbReference>
<accession>A0A6J6C810</accession>
<dbReference type="InterPro" id="IPR053926">
    <property type="entry name" value="RecX_HTH_1st"/>
</dbReference>
<feature type="domain" description="RecX second three-helical" evidence="5">
    <location>
        <begin position="57"/>
        <end position="96"/>
    </location>
</feature>
<evidence type="ECO:0000259" key="5">
    <source>
        <dbReference type="Pfam" id="PF02631"/>
    </source>
</evidence>
<evidence type="ECO:0000259" key="6">
    <source>
        <dbReference type="Pfam" id="PF21981"/>
    </source>
</evidence>
<dbReference type="InterPro" id="IPR036388">
    <property type="entry name" value="WH-like_DNA-bd_sf"/>
</dbReference>
<dbReference type="InterPro" id="IPR053924">
    <property type="entry name" value="RecX_HTH_2nd"/>
</dbReference>